<sequence>MMKNSGVSMSSSHFSLLSLIFLVVFLSSLPYPTLSASSFRCNPADKTALLSIKKSLISIPDYFASWVPKTDCCHWEHVDCHPNTNRVTALFFDQIYVPFHIPAAIGDLPYLRELAFTDLDIMISGTTFSGPIPGFLGQLNKLKNLDLSSNQLSGPIPASLGRLENLRYLILSDNQLSGSIPGSLRQLKNLDLLNLSGNHLSGPIPASLSDLKKLTTLDLSSNKLTGSIPDSFGRFNSDKNEDFSLLLNGNHLRGEIPKSLGKLHFRVIDVSDNKLTGDPSVLFKENSTSRAIMLSDNHLEFDLSKVRFPKELNVLEMAHNRIRGKIPKQITKLNALRKLDLSYNRLCGKIPFGGKMQQFPAQSFAHNLCLCGPPLSKC</sequence>
<dbReference type="SMART" id="SM00365">
    <property type="entry name" value="LRR_SD22"/>
    <property type="match status" value="4"/>
</dbReference>
<evidence type="ECO:0000256" key="10">
    <source>
        <dbReference type="SAM" id="SignalP"/>
    </source>
</evidence>
<evidence type="ECO:0000256" key="4">
    <source>
        <dbReference type="ARBA" id="ARBA00022692"/>
    </source>
</evidence>
<evidence type="ECO:0000256" key="9">
    <source>
        <dbReference type="ARBA" id="ARBA00038043"/>
    </source>
</evidence>
<dbReference type="Gene3D" id="3.80.10.10">
    <property type="entry name" value="Ribonuclease Inhibitor"/>
    <property type="match status" value="2"/>
</dbReference>
<accession>A0A822YBV5</accession>
<dbReference type="PANTHER" id="PTHR48059:SF19">
    <property type="entry name" value="RECEPTOR-LIKE PROTEIN KINASE 5"/>
    <property type="match status" value="1"/>
</dbReference>
<dbReference type="Pfam" id="PF13855">
    <property type="entry name" value="LRR_8"/>
    <property type="match status" value="1"/>
</dbReference>
<gene>
    <name evidence="12" type="ORF">HUJ06_031395</name>
</gene>
<keyword evidence="7" id="KW-1133">Transmembrane helix</keyword>
<comment type="caution">
    <text evidence="12">The sequence shown here is derived from an EMBL/GenBank/DDBJ whole genome shotgun (WGS) entry which is preliminary data.</text>
</comment>
<evidence type="ECO:0000256" key="8">
    <source>
        <dbReference type="ARBA" id="ARBA00023136"/>
    </source>
</evidence>
<comment type="subcellular location">
    <subcellularLocation>
        <location evidence="1">Cell envelope</location>
    </subcellularLocation>
    <subcellularLocation>
        <location evidence="2">Membrane</location>
    </subcellularLocation>
</comment>
<keyword evidence="6" id="KW-0677">Repeat</keyword>
<feature type="domain" description="Leucine-rich repeat-containing N-terminal plant-type" evidence="11">
    <location>
        <begin position="43"/>
        <end position="80"/>
    </location>
</feature>
<dbReference type="FunFam" id="3.80.10.10:FF:000400">
    <property type="entry name" value="Nuclear pore complex protein NUP107"/>
    <property type="match status" value="1"/>
</dbReference>
<reference evidence="12 13" key="1">
    <citation type="journal article" date="2020" name="Mol. Biol. Evol.">
        <title>Distinct Expression and Methylation Patterns for Genes with Different Fates following a Single Whole-Genome Duplication in Flowering Plants.</title>
        <authorList>
            <person name="Shi T."/>
            <person name="Rahmani R.S."/>
            <person name="Gugger P.F."/>
            <person name="Wang M."/>
            <person name="Li H."/>
            <person name="Zhang Y."/>
            <person name="Li Z."/>
            <person name="Wang Q."/>
            <person name="Van de Peer Y."/>
            <person name="Marchal K."/>
            <person name="Chen J."/>
        </authorList>
    </citation>
    <scope>NUCLEOTIDE SEQUENCE [LARGE SCALE GENOMIC DNA]</scope>
    <source>
        <tissue evidence="12">Leaf</tissue>
    </source>
</reference>
<dbReference type="InterPro" id="IPR001611">
    <property type="entry name" value="Leu-rich_rpt"/>
</dbReference>
<dbReference type="InterPro" id="IPR051848">
    <property type="entry name" value="PGIP"/>
</dbReference>
<dbReference type="Pfam" id="PF00560">
    <property type="entry name" value="LRR_1"/>
    <property type="match status" value="3"/>
</dbReference>
<dbReference type="PRINTS" id="PR00019">
    <property type="entry name" value="LEURICHRPT"/>
</dbReference>
<dbReference type="AlphaFoldDB" id="A0A822YBV5"/>
<evidence type="ECO:0000256" key="1">
    <source>
        <dbReference type="ARBA" id="ARBA00004196"/>
    </source>
</evidence>
<organism evidence="12 13">
    <name type="scientific">Nelumbo nucifera</name>
    <name type="common">Sacred lotus</name>
    <dbReference type="NCBI Taxonomy" id="4432"/>
    <lineage>
        <taxon>Eukaryota</taxon>
        <taxon>Viridiplantae</taxon>
        <taxon>Streptophyta</taxon>
        <taxon>Embryophyta</taxon>
        <taxon>Tracheophyta</taxon>
        <taxon>Spermatophyta</taxon>
        <taxon>Magnoliopsida</taxon>
        <taxon>Proteales</taxon>
        <taxon>Nelumbonaceae</taxon>
        <taxon>Nelumbo</taxon>
    </lineage>
</organism>
<evidence type="ECO:0000313" key="13">
    <source>
        <dbReference type="Proteomes" id="UP000607653"/>
    </source>
</evidence>
<keyword evidence="5 10" id="KW-0732">Signal</keyword>
<evidence type="ECO:0000256" key="7">
    <source>
        <dbReference type="ARBA" id="ARBA00022989"/>
    </source>
</evidence>
<feature type="chain" id="PRO_5032751992" description="Leucine-rich repeat-containing N-terminal plant-type domain-containing protein" evidence="10">
    <location>
        <begin position="36"/>
        <end position="378"/>
    </location>
</feature>
<dbReference type="GO" id="GO:0016020">
    <property type="term" value="C:membrane"/>
    <property type="evidence" value="ECO:0007669"/>
    <property type="project" value="UniProtKB-SubCell"/>
</dbReference>
<keyword evidence="13" id="KW-1185">Reference proteome</keyword>
<evidence type="ECO:0000256" key="2">
    <source>
        <dbReference type="ARBA" id="ARBA00004370"/>
    </source>
</evidence>
<proteinExistence type="inferred from homology"/>
<keyword evidence="8" id="KW-0472">Membrane</keyword>
<evidence type="ECO:0000256" key="5">
    <source>
        <dbReference type="ARBA" id="ARBA00022729"/>
    </source>
</evidence>
<evidence type="ECO:0000313" key="12">
    <source>
        <dbReference type="EMBL" id="DAD29927.1"/>
    </source>
</evidence>
<dbReference type="EMBL" id="DUZY01000002">
    <property type="protein sequence ID" value="DAD29927.1"/>
    <property type="molecule type" value="Genomic_DNA"/>
</dbReference>
<protein>
    <recommendedName>
        <fullName evidence="11">Leucine-rich repeat-containing N-terminal plant-type domain-containing protein</fullName>
    </recommendedName>
</protein>
<evidence type="ECO:0000259" key="11">
    <source>
        <dbReference type="Pfam" id="PF08263"/>
    </source>
</evidence>
<dbReference type="PANTHER" id="PTHR48059">
    <property type="entry name" value="POLYGALACTURONASE INHIBITOR 1"/>
    <property type="match status" value="1"/>
</dbReference>
<evidence type="ECO:0000256" key="3">
    <source>
        <dbReference type="ARBA" id="ARBA00022614"/>
    </source>
</evidence>
<dbReference type="SUPFAM" id="SSF52058">
    <property type="entry name" value="L domain-like"/>
    <property type="match status" value="2"/>
</dbReference>
<dbReference type="InterPro" id="IPR032675">
    <property type="entry name" value="LRR_dom_sf"/>
</dbReference>
<dbReference type="SMART" id="SM00369">
    <property type="entry name" value="LRR_TYP"/>
    <property type="match status" value="5"/>
</dbReference>
<dbReference type="Pfam" id="PF08263">
    <property type="entry name" value="LRRNT_2"/>
    <property type="match status" value="1"/>
</dbReference>
<dbReference type="InterPro" id="IPR003591">
    <property type="entry name" value="Leu-rich_rpt_typical-subtyp"/>
</dbReference>
<keyword evidence="3" id="KW-0433">Leucine-rich repeat</keyword>
<keyword evidence="4" id="KW-0812">Transmembrane</keyword>
<evidence type="ECO:0000256" key="6">
    <source>
        <dbReference type="ARBA" id="ARBA00022737"/>
    </source>
</evidence>
<dbReference type="PROSITE" id="PS51450">
    <property type="entry name" value="LRR"/>
    <property type="match status" value="2"/>
</dbReference>
<dbReference type="Proteomes" id="UP000607653">
    <property type="component" value="Unassembled WGS sequence"/>
</dbReference>
<comment type="similarity">
    <text evidence="9">Belongs to the polygalacturonase-inhibiting protein family.</text>
</comment>
<dbReference type="InterPro" id="IPR013210">
    <property type="entry name" value="LRR_N_plant-typ"/>
</dbReference>
<name>A0A822YBV5_NELNU</name>
<feature type="signal peptide" evidence="10">
    <location>
        <begin position="1"/>
        <end position="35"/>
    </location>
</feature>